<protein>
    <submittedName>
        <fullName evidence="1">Uncharacterized protein</fullName>
    </submittedName>
</protein>
<reference evidence="2" key="1">
    <citation type="journal article" date="2022" name="Mol. Ecol. Resour.">
        <title>The genomes of chicory, endive, great burdock and yacon provide insights into Asteraceae palaeo-polyploidization history and plant inulin production.</title>
        <authorList>
            <person name="Fan W."/>
            <person name="Wang S."/>
            <person name="Wang H."/>
            <person name="Wang A."/>
            <person name="Jiang F."/>
            <person name="Liu H."/>
            <person name="Zhao H."/>
            <person name="Xu D."/>
            <person name="Zhang Y."/>
        </authorList>
    </citation>
    <scope>NUCLEOTIDE SEQUENCE [LARGE SCALE GENOMIC DNA]</scope>
    <source>
        <strain evidence="2">cv. Punajuju</strain>
    </source>
</reference>
<proteinExistence type="predicted"/>
<organism evidence="1 2">
    <name type="scientific">Cichorium intybus</name>
    <name type="common">Chicory</name>
    <dbReference type="NCBI Taxonomy" id="13427"/>
    <lineage>
        <taxon>Eukaryota</taxon>
        <taxon>Viridiplantae</taxon>
        <taxon>Streptophyta</taxon>
        <taxon>Embryophyta</taxon>
        <taxon>Tracheophyta</taxon>
        <taxon>Spermatophyta</taxon>
        <taxon>Magnoliopsida</taxon>
        <taxon>eudicotyledons</taxon>
        <taxon>Gunneridae</taxon>
        <taxon>Pentapetalae</taxon>
        <taxon>asterids</taxon>
        <taxon>campanulids</taxon>
        <taxon>Asterales</taxon>
        <taxon>Asteraceae</taxon>
        <taxon>Cichorioideae</taxon>
        <taxon>Cichorieae</taxon>
        <taxon>Cichoriinae</taxon>
        <taxon>Cichorium</taxon>
    </lineage>
</organism>
<accession>A0ACB9CU07</accession>
<reference evidence="1 2" key="2">
    <citation type="journal article" date="2022" name="Mol. Ecol. Resour.">
        <title>The genomes of chicory, endive, great burdock and yacon provide insights into Asteraceae paleo-polyploidization history and plant inulin production.</title>
        <authorList>
            <person name="Fan W."/>
            <person name="Wang S."/>
            <person name="Wang H."/>
            <person name="Wang A."/>
            <person name="Jiang F."/>
            <person name="Liu H."/>
            <person name="Zhao H."/>
            <person name="Xu D."/>
            <person name="Zhang Y."/>
        </authorList>
    </citation>
    <scope>NUCLEOTIDE SEQUENCE [LARGE SCALE GENOMIC DNA]</scope>
    <source>
        <strain evidence="2">cv. Punajuju</strain>
        <tissue evidence="1">Leaves</tissue>
    </source>
</reference>
<dbReference type="Proteomes" id="UP001055811">
    <property type="component" value="Linkage Group LG05"/>
</dbReference>
<keyword evidence="2" id="KW-1185">Reference proteome</keyword>
<name>A0ACB9CU07_CICIN</name>
<evidence type="ECO:0000313" key="1">
    <source>
        <dbReference type="EMBL" id="KAI3737782.1"/>
    </source>
</evidence>
<evidence type="ECO:0000313" key="2">
    <source>
        <dbReference type="Proteomes" id="UP001055811"/>
    </source>
</evidence>
<gene>
    <name evidence="1" type="ORF">L2E82_27794</name>
</gene>
<dbReference type="EMBL" id="CM042013">
    <property type="protein sequence ID" value="KAI3737782.1"/>
    <property type="molecule type" value="Genomic_DNA"/>
</dbReference>
<comment type="caution">
    <text evidence="1">The sequence shown here is derived from an EMBL/GenBank/DDBJ whole genome shotgun (WGS) entry which is preliminary data.</text>
</comment>
<sequence>MYIDSRFAACVSDILALIVCFLENAVMRKGNPFVDTSLDPLSKLNLKETSDFVKSFPANKGGNKRNVVEAPSTPGRPVFSFSVGDNVSRKNFVPSKWNDAEKWLVSDHHSDNTAHHHHHLNGFVKSADFVSRKSSSSSNGSVIKQQTKVISEKTAEKASIFQEHRHHNGTSPSDSFDVLKDKFTNEIEPNLLKLECSEPLSESFIFKDPSSRDIGTEMTPLGSSTTSRCPTPFKSLSPPRHNTPATRSGPLDPTTKVSFDIGELQDCHLAKLKLETPFDLVASNWSSREEEEEDISKSLRHFEMSYECRKSISEPRVSTWEEDEKTKCCLRYQREEAKIQAWVDLQNAKAEAESRKLEVKIQKMRSKFEEKLMRKMAMVHRKAEELRTAAQLEHTEQIQKATTEQAKKTINQHQSMHFSGHSGSCGCFPCNNLHP</sequence>